<protein>
    <recommendedName>
        <fullName evidence="2">protein-tyrosine-phosphatase</fullName>
        <ecNumber evidence="2">3.1.3.48</ecNumber>
    </recommendedName>
</protein>
<evidence type="ECO:0000256" key="3">
    <source>
        <dbReference type="ARBA" id="ARBA00022801"/>
    </source>
</evidence>
<dbReference type="GO" id="GO:0017017">
    <property type="term" value="F:MAP kinase tyrosine/serine/threonine phosphatase activity"/>
    <property type="evidence" value="ECO:0007669"/>
    <property type="project" value="TreeGrafter"/>
</dbReference>
<dbReference type="PANTHER" id="PTHR10159:SF519">
    <property type="entry name" value="DUAL SPECIFICITY PROTEIN PHOSPHATASE MPK3"/>
    <property type="match status" value="1"/>
</dbReference>
<dbReference type="AlphaFoldDB" id="A0A7S1JHG4"/>
<dbReference type="PROSITE" id="PS00383">
    <property type="entry name" value="TYR_PHOSPHATASE_1"/>
    <property type="match status" value="1"/>
</dbReference>
<dbReference type="GO" id="GO:0005737">
    <property type="term" value="C:cytoplasm"/>
    <property type="evidence" value="ECO:0007669"/>
    <property type="project" value="TreeGrafter"/>
</dbReference>
<evidence type="ECO:0000313" key="6">
    <source>
        <dbReference type="EMBL" id="CAD9044297.1"/>
    </source>
</evidence>
<feature type="domain" description="Tyrosine specific protein phosphatases" evidence="5">
    <location>
        <begin position="12"/>
        <end position="59"/>
    </location>
</feature>
<evidence type="ECO:0000256" key="2">
    <source>
        <dbReference type="ARBA" id="ARBA00013064"/>
    </source>
</evidence>
<dbReference type="EC" id="3.1.3.48" evidence="2"/>
<gene>
    <name evidence="6" type="ORF">EGYM00392_LOCUS55480</name>
</gene>
<accession>A0A7S1JHG4</accession>
<dbReference type="InterPro" id="IPR029021">
    <property type="entry name" value="Prot-tyrosine_phosphatase-like"/>
</dbReference>
<dbReference type="PROSITE" id="PS50056">
    <property type="entry name" value="TYR_PHOSPHATASE_2"/>
    <property type="match status" value="1"/>
</dbReference>
<dbReference type="GO" id="GO:0033550">
    <property type="term" value="F:MAP kinase tyrosine phosphatase activity"/>
    <property type="evidence" value="ECO:0007669"/>
    <property type="project" value="TreeGrafter"/>
</dbReference>
<dbReference type="PANTHER" id="PTHR10159">
    <property type="entry name" value="DUAL SPECIFICITY PROTEIN PHOSPHATASE"/>
    <property type="match status" value="1"/>
</dbReference>
<dbReference type="CDD" id="cd14498">
    <property type="entry name" value="DSP"/>
    <property type="match status" value="1"/>
</dbReference>
<proteinExistence type="inferred from homology"/>
<organism evidence="6">
    <name type="scientific">Eutreptiella gymnastica</name>
    <dbReference type="NCBI Taxonomy" id="73025"/>
    <lineage>
        <taxon>Eukaryota</taxon>
        <taxon>Discoba</taxon>
        <taxon>Euglenozoa</taxon>
        <taxon>Euglenida</taxon>
        <taxon>Spirocuta</taxon>
        <taxon>Euglenophyceae</taxon>
        <taxon>Eutreptiales</taxon>
        <taxon>Eutreptiaceae</taxon>
        <taxon>Eutreptiella</taxon>
    </lineage>
</organism>
<dbReference type="GO" id="GO:0043409">
    <property type="term" value="P:negative regulation of MAPK cascade"/>
    <property type="evidence" value="ECO:0007669"/>
    <property type="project" value="TreeGrafter"/>
</dbReference>
<keyword evidence="3" id="KW-0378">Hydrolase</keyword>
<dbReference type="GO" id="GO:0008330">
    <property type="term" value="F:protein tyrosine/threonine phosphatase activity"/>
    <property type="evidence" value="ECO:0007669"/>
    <property type="project" value="TreeGrafter"/>
</dbReference>
<name>A0A7S1JHG4_9EUGL</name>
<dbReference type="Pfam" id="PF00782">
    <property type="entry name" value="DSPc"/>
    <property type="match status" value="1"/>
</dbReference>
<dbReference type="InterPro" id="IPR000340">
    <property type="entry name" value="Dual-sp_phosphatase_cat-dom"/>
</dbReference>
<evidence type="ECO:0000259" key="5">
    <source>
        <dbReference type="PROSITE" id="PS50056"/>
    </source>
</evidence>
<dbReference type="SUPFAM" id="SSF52799">
    <property type="entry name" value="(Phosphotyrosine protein) phosphatases II"/>
    <property type="match status" value="1"/>
</dbReference>
<dbReference type="EMBL" id="HBGA01152679">
    <property type="protein sequence ID" value="CAD9044297.1"/>
    <property type="molecule type" value="Transcribed_RNA"/>
</dbReference>
<comment type="similarity">
    <text evidence="1">Belongs to the protein-tyrosine phosphatase family. Non-receptor class dual specificity subfamily.</text>
</comment>
<evidence type="ECO:0000256" key="4">
    <source>
        <dbReference type="ARBA" id="ARBA00022912"/>
    </source>
</evidence>
<reference evidence="6" key="1">
    <citation type="submission" date="2021-01" db="EMBL/GenBank/DDBJ databases">
        <authorList>
            <person name="Corre E."/>
            <person name="Pelletier E."/>
            <person name="Niang G."/>
            <person name="Scheremetjew M."/>
            <person name="Finn R."/>
            <person name="Kale V."/>
            <person name="Holt S."/>
            <person name="Cochrane G."/>
            <person name="Meng A."/>
            <person name="Brown T."/>
            <person name="Cohen L."/>
        </authorList>
    </citation>
    <scope>NUCLEOTIDE SEQUENCE</scope>
    <source>
        <strain evidence="6">NIES-381</strain>
    </source>
</reference>
<dbReference type="InterPro" id="IPR016130">
    <property type="entry name" value="Tyr_Pase_AS"/>
</dbReference>
<dbReference type="InterPro" id="IPR000387">
    <property type="entry name" value="Tyr_Pase_dom"/>
</dbReference>
<sequence>MSETYQSIFRAGGILEVIDWIHTKRCEKKKVLVHCDAGLCRSPSVVIAYLLKYGADLRNPWPMTFGCALKLVIEQRGPQVDVRLFQQELLEFEEMLMGCDTNPSFWSPFRESSMSLPGNTISISDEQCDSISTSLGSEFEFEDSECEIKNSNDLLTTCLQSALKKDALTSMASITDLDLQQEAAKYHKVMKVQSCLEQSCRKLGSDAPRKSAAFSNLRISLA</sequence>
<dbReference type="Gene3D" id="3.90.190.10">
    <property type="entry name" value="Protein tyrosine phosphatase superfamily"/>
    <property type="match status" value="1"/>
</dbReference>
<evidence type="ECO:0000256" key="1">
    <source>
        <dbReference type="ARBA" id="ARBA00008601"/>
    </source>
</evidence>
<keyword evidence="4" id="KW-0904">Protein phosphatase</keyword>